<proteinExistence type="predicted"/>
<reference evidence="2" key="1">
    <citation type="submission" date="2022-04" db="EMBL/GenBank/DDBJ databases">
        <title>Emergence of ST220 Acinetobacter pittii strain in bloodstream infection, which co-producing chromosomal NDM-1 and OXA-820 carbapenemases.</title>
        <authorList>
            <person name="Tian C."/>
            <person name="Xing M."/>
            <person name="Fu L."/>
            <person name="Xia D."/>
        </authorList>
    </citation>
    <scope>NUCLEOTIDE SEQUENCE</scope>
    <source>
        <strain evidence="2">TCM</strain>
    </source>
</reference>
<dbReference type="EMBL" id="CP095407">
    <property type="protein sequence ID" value="USU95394.1"/>
    <property type="molecule type" value="Genomic_DNA"/>
</dbReference>
<dbReference type="Proteomes" id="UP001055514">
    <property type="component" value="Chromosome"/>
</dbReference>
<organism evidence="2 3">
    <name type="scientific">Acinetobacter pittii</name>
    <name type="common">Acinetobacter genomosp. 3</name>
    <dbReference type="NCBI Taxonomy" id="48296"/>
    <lineage>
        <taxon>Bacteria</taxon>
        <taxon>Pseudomonadati</taxon>
        <taxon>Pseudomonadota</taxon>
        <taxon>Gammaproteobacteria</taxon>
        <taxon>Moraxellales</taxon>
        <taxon>Moraxellaceae</taxon>
        <taxon>Acinetobacter</taxon>
        <taxon>Acinetobacter calcoaceticus/baumannii complex</taxon>
    </lineage>
</organism>
<gene>
    <name evidence="2" type="ORF">MWH18_03755</name>
</gene>
<evidence type="ECO:0000256" key="1">
    <source>
        <dbReference type="SAM" id="MobiDB-lite"/>
    </source>
</evidence>
<feature type="region of interest" description="Disordered" evidence="1">
    <location>
        <begin position="144"/>
        <end position="166"/>
    </location>
</feature>
<protein>
    <submittedName>
        <fullName evidence="2">Uncharacterized protein</fullName>
    </submittedName>
</protein>
<evidence type="ECO:0000313" key="3">
    <source>
        <dbReference type="Proteomes" id="UP001055514"/>
    </source>
</evidence>
<evidence type="ECO:0000313" key="2">
    <source>
        <dbReference type="EMBL" id="USU95394.1"/>
    </source>
</evidence>
<dbReference type="RefSeq" id="WP_017386274.1">
    <property type="nucleotide sequence ID" value="NZ_CP029610.1"/>
</dbReference>
<name>A0AAE9S9K0_ACIPI</name>
<sequence>MSWLATGAAVLSTAIATYSAYSTSKTQQEQAEADADAAKASGRLEAERIRKQKNRVQSAARAQAAENGLSVNEGTTVTINDKIEQDAQYDAAMAEISGYNTSQRLRAEASIYKSNANTAAATGMLDTVAVGAKGYSDYTKAKKDAASKNQTAIMTAAPPKTTGGWK</sequence>
<dbReference type="AlphaFoldDB" id="A0AAE9S9K0"/>
<feature type="region of interest" description="Disordered" evidence="1">
    <location>
        <begin position="22"/>
        <end position="67"/>
    </location>
</feature>
<accession>A0AAE9S9K0</accession>